<evidence type="ECO:0000256" key="1">
    <source>
        <dbReference type="SAM" id="SignalP"/>
    </source>
</evidence>
<reference evidence="2 3" key="1">
    <citation type="submission" date="2018-10" db="EMBL/GenBank/DDBJ databases">
        <title>Sinomicrobium pectinilyticum sp. nov., a pectinase-producing bacterium isolated from alkaline and saline soil, and emended description of the genus Sinomicrobium.</title>
        <authorList>
            <person name="Cheng B."/>
            <person name="Li C."/>
            <person name="Lai Q."/>
            <person name="Du M."/>
            <person name="Shao Z."/>
            <person name="Xu P."/>
            <person name="Yang C."/>
        </authorList>
    </citation>
    <scope>NUCLEOTIDE SEQUENCE [LARGE SCALE GENOMIC DNA]</scope>
    <source>
        <strain evidence="2 3">5DNS001</strain>
    </source>
</reference>
<feature type="signal peptide" evidence="1">
    <location>
        <begin position="1"/>
        <end position="29"/>
    </location>
</feature>
<feature type="chain" id="PRO_5018233691" description="Lipoprotein" evidence="1">
    <location>
        <begin position="30"/>
        <end position="290"/>
    </location>
</feature>
<dbReference type="RefSeq" id="WP_123217807.1">
    <property type="nucleotide sequence ID" value="NZ_RJTM01000139.1"/>
</dbReference>
<dbReference type="EMBL" id="RJTM01000139">
    <property type="protein sequence ID" value="RNL78035.1"/>
    <property type="molecule type" value="Genomic_DNA"/>
</dbReference>
<keyword evidence="3" id="KW-1185">Reference proteome</keyword>
<evidence type="ECO:0008006" key="4">
    <source>
        <dbReference type="Google" id="ProtNLM"/>
    </source>
</evidence>
<dbReference type="AlphaFoldDB" id="A0A3N0DQX0"/>
<name>A0A3N0DQX0_SINP1</name>
<proteinExistence type="predicted"/>
<sequence>MITIIMNLKTPILTLIVLATCLTSCAPKAKLTKLDQSLTRNYVTMMEASPEIRFDSLAPLFKNRLKTELTKPGTLKYPFDSLSEKLFNVTTDDGKFRIFSWDEQDTGNWHHIAVFGQFKTETGRVAVQELSPFSVDEMEGGGYSDSYTYEIHTLTIDGKPHYLALGSGTHGSGFKHQVVQIFKIEGDSLTRCGSCFEEGSRSFGTEKYSYDYLVIEVRRGDYIDLKFNSETNEITFNEYVYPDYSYAKEPQINATTLKLVDGVFKTVSSVKLSDEQVKDLQEKEKPAVDW</sequence>
<dbReference type="OrthoDB" id="877719at2"/>
<gene>
    <name evidence="2" type="ORF">ED312_20010</name>
</gene>
<keyword evidence="1" id="KW-0732">Signal</keyword>
<dbReference type="Proteomes" id="UP000267469">
    <property type="component" value="Unassembled WGS sequence"/>
</dbReference>
<evidence type="ECO:0000313" key="3">
    <source>
        <dbReference type="Proteomes" id="UP000267469"/>
    </source>
</evidence>
<accession>A0A3N0DQX0</accession>
<evidence type="ECO:0000313" key="2">
    <source>
        <dbReference type="EMBL" id="RNL78035.1"/>
    </source>
</evidence>
<comment type="caution">
    <text evidence="2">The sequence shown here is derived from an EMBL/GenBank/DDBJ whole genome shotgun (WGS) entry which is preliminary data.</text>
</comment>
<protein>
    <recommendedName>
        <fullName evidence="4">Lipoprotein</fullName>
    </recommendedName>
</protein>
<organism evidence="2 3">
    <name type="scientific">Sinomicrobium pectinilyticum</name>
    <dbReference type="NCBI Taxonomy" id="1084421"/>
    <lineage>
        <taxon>Bacteria</taxon>
        <taxon>Pseudomonadati</taxon>
        <taxon>Bacteroidota</taxon>
        <taxon>Flavobacteriia</taxon>
        <taxon>Flavobacteriales</taxon>
        <taxon>Flavobacteriaceae</taxon>
        <taxon>Sinomicrobium</taxon>
    </lineage>
</organism>